<keyword evidence="3" id="KW-1185">Reference proteome</keyword>
<protein>
    <submittedName>
        <fullName evidence="4">G_PROTEIN_RECEP_F1_2 domain-containing protein</fullName>
    </submittedName>
</protein>
<evidence type="ECO:0000256" key="2">
    <source>
        <dbReference type="SAM" id="Phobius"/>
    </source>
</evidence>
<evidence type="ECO:0000313" key="3">
    <source>
        <dbReference type="Proteomes" id="UP000036681"/>
    </source>
</evidence>
<keyword evidence="2" id="KW-0812">Transmembrane</keyword>
<feature type="compositionally biased region" description="Basic and acidic residues" evidence="1">
    <location>
        <begin position="164"/>
        <end position="174"/>
    </location>
</feature>
<dbReference type="Proteomes" id="UP000036681">
    <property type="component" value="Unplaced"/>
</dbReference>
<keyword evidence="2" id="KW-0472">Membrane</keyword>
<sequence length="174" mass="20261">MLWRECVWPPVEESRGLSRLTFLHCKFCVLRMKSCAYDAFLMGSLLNPLLPHNYLNILVHESSTIIVILFWAYSQQSSCMVIATIVKNMRYLFNKFTQCIVYKVSCSSLFTHAISAWLLLYLRLYYCSNARNVSSGGGHQMRQRDLLPHHHDHSPRIMNSTDQTTHEHYQQAST</sequence>
<feature type="region of interest" description="Disordered" evidence="1">
    <location>
        <begin position="152"/>
        <end position="174"/>
    </location>
</feature>
<proteinExistence type="predicted"/>
<dbReference type="AlphaFoldDB" id="A0A0M3HHZ2"/>
<keyword evidence="2" id="KW-1133">Transmembrane helix</keyword>
<evidence type="ECO:0000256" key="1">
    <source>
        <dbReference type="SAM" id="MobiDB-lite"/>
    </source>
</evidence>
<accession>A0A0M3HHZ2</accession>
<name>A0A0M3HHZ2_ASCLU</name>
<dbReference type="WBParaSite" id="ALUE_0000113701-mRNA-1">
    <property type="protein sequence ID" value="ALUE_0000113701-mRNA-1"/>
    <property type="gene ID" value="ALUE_0000113701"/>
</dbReference>
<evidence type="ECO:0000313" key="4">
    <source>
        <dbReference type="WBParaSite" id="ALUE_0000113701-mRNA-1"/>
    </source>
</evidence>
<feature type="transmembrane region" description="Helical" evidence="2">
    <location>
        <begin position="100"/>
        <end position="122"/>
    </location>
</feature>
<reference evidence="4" key="1">
    <citation type="submission" date="2017-02" db="UniProtKB">
        <authorList>
            <consortium name="WormBaseParasite"/>
        </authorList>
    </citation>
    <scope>IDENTIFICATION</scope>
</reference>
<organism evidence="3 4">
    <name type="scientific">Ascaris lumbricoides</name>
    <name type="common">Giant roundworm</name>
    <dbReference type="NCBI Taxonomy" id="6252"/>
    <lineage>
        <taxon>Eukaryota</taxon>
        <taxon>Metazoa</taxon>
        <taxon>Ecdysozoa</taxon>
        <taxon>Nematoda</taxon>
        <taxon>Chromadorea</taxon>
        <taxon>Rhabditida</taxon>
        <taxon>Spirurina</taxon>
        <taxon>Ascaridomorpha</taxon>
        <taxon>Ascaridoidea</taxon>
        <taxon>Ascarididae</taxon>
        <taxon>Ascaris</taxon>
    </lineage>
</organism>